<dbReference type="GO" id="GO:0000290">
    <property type="term" value="P:deadenylation-dependent decapping of nuclear-transcribed mRNA"/>
    <property type="evidence" value="ECO:0007669"/>
    <property type="project" value="InterPro"/>
</dbReference>
<comment type="similarity">
    <text evidence="3">Belongs to the Nudix hydrolase family. DCP2 subfamily.</text>
</comment>
<organism evidence="11 12">
    <name type="scientific">Sphaeroforma arctica JP610</name>
    <dbReference type="NCBI Taxonomy" id="667725"/>
    <lineage>
        <taxon>Eukaryota</taxon>
        <taxon>Ichthyosporea</taxon>
        <taxon>Ichthyophonida</taxon>
        <taxon>Sphaeroforma</taxon>
    </lineage>
</organism>
<keyword evidence="4" id="KW-0963">Cytoplasm</keyword>
<evidence type="ECO:0000256" key="9">
    <source>
        <dbReference type="SAM" id="MobiDB-lite"/>
    </source>
</evidence>
<evidence type="ECO:0000259" key="10">
    <source>
        <dbReference type="PROSITE" id="PS51462"/>
    </source>
</evidence>
<dbReference type="RefSeq" id="XP_014146952.1">
    <property type="nucleotide sequence ID" value="XM_014291477.1"/>
</dbReference>
<feature type="compositionally biased region" description="Polar residues" evidence="9">
    <location>
        <begin position="143"/>
        <end position="156"/>
    </location>
</feature>
<dbReference type="GO" id="GO:0000184">
    <property type="term" value="P:nuclear-transcribed mRNA catabolic process, nonsense-mediated decay"/>
    <property type="evidence" value="ECO:0007669"/>
    <property type="project" value="InterPro"/>
</dbReference>
<dbReference type="InterPro" id="IPR020084">
    <property type="entry name" value="NUDIX_hydrolase_CS"/>
</dbReference>
<dbReference type="CDD" id="cd03672">
    <property type="entry name" value="NUDIX_Dcp2p_Nudt20"/>
    <property type="match status" value="1"/>
</dbReference>
<keyword evidence="5" id="KW-0479">Metal-binding</keyword>
<proteinExistence type="inferred from homology"/>
<evidence type="ECO:0000256" key="6">
    <source>
        <dbReference type="ARBA" id="ARBA00022801"/>
    </source>
</evidence>
<dbReference type="GeneID" id="25914892"/>
<comment type="subcellular location">
    <subcellularLocation>
        <location evidence="2">Cytoplasm</location>
    </subcellularLocation>
</comment>
<dbReference type="AlphaFoldDB" id="A0A0L0F8K7"/>
<evidence type="ECO:0000256" key="2">
    <source>
        <dbReference type="ARBA" id="ARBA00004496"/>
    </source>
</evidence>
<reference evidence="11 12" key="1">
    <citation type="submission" date="2011-02" db="EMBL/GenBank/DDBJ databases">
        <title>The Genome Sequence of Sphaeroforma arctica JP610.</title>
        <authorList>
            <consortium name="The Broad Institute Genome Sequencing Platform"/>
            <person name="Russ C."/>
            <person name="Cuomo C."/>
            <person name="Young S.K."/>
            <person name="Zeng Q."/>
            <person name="Gargeya S."/>
            <person name="Alvarado L."/>
            <person name="Berlin A."/>
            <person name="Chapman S.B."/>
            <person name="Chen Z."/>
            <person name="Freedman E."/>
            <person name="Gellesch M."/>
            <person name="Goldberg J."/>
            <person name="Griggs A."/>
            <person name="Gujja S."/>
            <person name="Heilman E."/>
            <person name="Heiman D."/>
            <person name="Howarth C."/>
            <person name="Mehta T."/>
            <person name="Neiman D."/>
            <person name="Pearson M."/>
            <person name="Roberts A."/>
            <person name="Saif S."/>
            <person name="Shea T."/>
            <person name="Shenoy N."/>
            <person name="Sisk P."/>
            <person name="Stolte C."/>
            <person name="Sykes S."/>
            <person name="White J."/>
            <person name="Yandava C."/>
            <person name="Burger G."/>
            <person name="Gray M.W."/>
            <person name="Holland P.W.H."/>
            <person name="King N."/>
            <person name="Lang F.B.F."/>
            <person name="Roger A.J."/>
            <person name="Ruiz-Trillo I."/>
            <person name="Haas B."/>
            <person name="Nusbaum C."/>
            <person name="Birren B."/>
        </authorList>
    </citation>
    <scope>NUCLEOTIDE SEQUENCE [LARGE SCALE GENOMIC DNA]</scope>
    <source>
        <strain evidence="11 12">JP610</strain>
    </source>
</reference>
<feature type="non-terminal residue" evidence="11">
    <location>
        <position position="1"/>
    </location>
</feature>
<evidence type="ECO:0000256" key="5">
    <source>
        <dbReference type="ARBA" id="ARBA00022723"/>
    </source>
</evidence>
<feature type="region of interest" description="Disordered" evidence="9">
    <location>
        <begin position="136"/>
        <end position="157"/>
    </location>
</feature>
<evidence type="ECO:0000313" key="12">
    <source>
        <dbReference type="Proteomes" id="UP000054560"/>
    </source>
</evidence>
<evidence type="ECO:0000256" key="1">
    <source>
        <dbReference type="ARBA" id="ARBA00001936"/>
    </source>
</evidence>
<keyword evidence="12" id="KW-1185">Reference proteome</keyword>
<dbReference type="GO" id="GO:0140933">
    <property type="term" value="F:5'-(N(7)-methylguanosine 5'-triphospho)-[mRNA] hydrolase activity"/>
    <property type="evidence" value="ECO:0007669"/>
    <property type="project" value="InterPro"/>
</dbReference>
<evidence type="ECO:0000256" key="4">
    <source>
        <dbReference type="ARBA" id="ARBA00022490"/>
    </source>
</evidence>
<dbReference type="STRING" id="667725.A0A0L0F8K7"/>
<dbReference type="Pfam" id="PF00293">
    <property type="entry name" value="NUDIX"/>
    <property type="match status" value="1"/>
</dbReference>
<evidence type="ECO:0000256" key="8">
    <source>
        <dbReference type="ARBA" id="ARBA00023211"/>
    </source>
</evidence>
<dbReference type="FunFam" id="3.90.79.10:FF:000003">
    <property type="entry name" value="M7GpppN-mRNA hydrolase isoform 2"/>
    <property type="match status" value="1"/>
</dbReference>
<dbReference type="SUPFAM" id="SSF55811">
    <property type="entry name" value="Nudix"/>
    <property type="match status" value="1"/>
</dbReference>
<dbReference type="OrthoDB" id="18996at2759"/>
<accession>A0A0L0F8K7</accession>
<dbReference type="GO" id="GO:0005737">
    <property type="term" value="C:cytoplasm"/>
    <property type="evidence" value="ECO:0007669"/>
    <property type="project" value="UniProtKB-SubCell"/>
</dbReference>
<dbReference type="Proteomes" id="UP000054560">
    <property type="component" value="Unassembled WGS sequence"/>
</dbReference>
<comment type="cofactor">
    <cofactor evidence="1">
        <name>Mn(2+)</name>
        <dbReference type="ChEBI" id="CHEBI:29035"/>
    </cofactor>
</comment>
<name>A0A0L0F8K7_9EUKA</name>
<dbReference type="Gene3D" id="3.90.79.10">
    <property type="entry name" value="Nucleoside Triphosphate Pyrophosphohydrolase"/>
    <property type="match status" value="1"/>
</dbReference>
<dbReference type="InterPro" id="IPR000086">
    <property type="entry name" value="NUDIX_hydrolase_dom"/>
</dbReference>
<dbReference type="eggNOG" id="KOG2937">
    <property type="taxonomic scope" value="Eukaryota"/>
</dbReference>
<gene>
    <name evidence="11" type="ORF">SARC_14388</name>
</gene>
<protein>
    <recommendedName>
        <fullName evidence="10">Nudix hydrolase domain-containing protein</fullName>
    </recommendedName>
</protein>
<dbReference type="PANTHER" id="PTHR23114:SF17">
    <property type="entry name" value="M7GPPPN-MRNA HYDROLASE"/>
    <property type="match status" value="1"/>
</dbReference>
<evidence type="ECO:0000256" key="7">
    <source>
        <dbReference type="ARBA" id="ARBA00022884"/>
    </source>
</evidence>
<feature type="domain" description="Nudix hydrolase" evidence="10">
    <location>
        <begin position="1"/>
        <end position="115"/>
    </location>
</feature>
<evidence type="ECO:0000313" key="11">
    <source>
        <dbReference type="EMBL" id="KNC73050.1"/>
    </source>
</evidence>
<keyword evidence="7" id="KW-0694">RNA-binding</keyword>
<dbReference type="InterPro" id="IPR044099">
    <property type="entry name" value="Dcp2_NUDIX"/>
</dbReference>
<dbReference type="PROSITE" id="PS00893">
    <property type="entry name" value="NUDIX_BOX"/>
    <property type="match status" value="1"/>
</dbReference>
<feature type="region of interest" description="Disordered" evidence="9">
    <location>
        <begin position="172"/>
        <end position="191"/>
    </location>
</feature>
<keyword evidence="6" id="KW-0378">Hydrolase</keyword>
<dbReference type="GO" id="GO:0046872">
    <property type="term" value="F:metal ion binding"/>
    <property type="evidence" value="ECO:0007669"/>
    <property type="project" value="UniProtKB-KW"/>
</dbReference>
<sequence length="288" mass="32003">HLQAVLVKGWTQRSTWGFPKGKVNKDEQGIDCAIREVYEETGYDFTARANPEHFITVNMHGHDITLFIIRDVPEDTYFCPRTRKEISKVEWMKISDLPSSREASVDKRNQFFMVIPFTRSLRQWLKKHKALFAAARTKGARSGQANPPTVPTGTSDVDNDLRRMLGLAIGPSSSQSGTLANGRVGDAVGGGARDPVMTISTTTSNVQIQTTTIQEQVQIVDMLTHEEVHTEVDVVMRVPVFSQPEAESLGVEGAGVGEFCFDVLRIEEAVNNCMAQYLRSEPDIGITY</sequence>
<dbReference type="EMBL" id="KQ246162">
    <property type="protein sequence ID" value="KNC73050.1"/>
    <property type="molecule type" value="Genomic_DNA"/>
</dbReference>
<dbReference type="PROSITE" id="PS51462">
    <property type="entry name" value="NUDIX"/>
    <property type="match status" value="1"/>
</dbReference>
<dbReference type="PANTHER" id="PTHR23114">
    <property type="entry name" value="M7GPPPN-MRNA HYDROLASE"/>
    <property type="match status" value="1"/>
</dbReference>
<keyword evidence="8" id="KW-0464">Manganese</keyword>
<evidence type="ECO:0000256" key="3">
    <source>
        <dbReference type="ARBA" id="ARBA00005279"/>
    </source>
</evidence>
<dbReference type="InterPro" id="IPR015797">
    <property type="entry name" value="NUDIX_hydrolase-like_dom_sf"/>
</dbReference>
<dbReference type="GO" id="GO:0003723">
    <property type="term" value="F:RNA binding"/>
    <property type="evidence" value="ECO:0007669"/>
    <property type="project" value="UniProtKB-KW"/>
</dbReference>